<evidence type="ECO:0000313" key="4">
    <source>
        <dbReference type="Proteomes" id="UP000389128"/>
    </source>
</evidence>
<name>A0A6C2D022_9RHOO</name>
<organism evidence="3 4">
    <name type="scientific">Zoogloea oleivorans</name>
    <dbReference type="NCBI Taxonomy" id="1552750"/>
    <lineage>
        <taxon>Bacteria</taxon>
        <taxon>Pseudomonadati</taxon>
        <taxon>Pseudomonadota</taxon>
        <taxon>Betaproteobacteria</taxon>
        <taxon>Rhodocyclales</taxon>
        <taxon>Zoogloeaceae</taxon>
        <taxon>Zoogloea</taxon>
    </lineage>
</organism>
<feature type="domain" description="Fibronectin type-III" evidence="2">
    <location>
        <begin position="35"/>
        <end position="124"/>
    </location>
</feature>
<feature type="non-terminal residue" evidence="3">
    <location>
        <position position="346"/>
    </location>
</feature>
<dbReference type="Gene3D" id="2.60.40.10">
    <property type="entry name" value="Immunoglobulins"/>
    <property type="match status" value="1"/>
</dbReference>
<dbReference type="PROSITE" id="PS50853">
    <property type="entry name" value="FN3"/>
    <property type="match status" value="1"/>
</dbReference>
<reference evidence="3 4" key="1">
    <citation type="submission" date="2019-01" db="EMBL/GenBank/DDBJ databases">
        <title>Zoogloea oleivorans genome sequencing and assembly.</title>
        <authorList>
            <person name="Tancsics A."/>
            <person name="Farkas M."/>
            <person name="Kriszt B."/>
            <person name="Maroti G."/>
            <person name="Horvath B."/>
        </authorList>
    </citation>
    <scope>NUCLEOTIDE SEQUENCE [LARGE SCALE GENOMIC DNA]</scope>
    <source>
        <strain evidence="3 4">Buc</strain>
    </source>
</reference>
<comment type="caution">
    <text evidence="3">The sequence shown here is derived from an EMBL/GenBank/DDBJ whole genome shotgun (WGS) entry which is preliminary data.</text>
</comment>
<dbReference type="Pfam" id="PF00041">
    <property type="entry name" value="fn3"/>
    <property type="match status" value="1"/>
</dbReference>
<dbReference type="SUPFAM" id="SSF49265">
    <property type="entry name" value="Fibronectin type III"/>
    <property type="match status" value="1"/>
</dbReference>
<dbReference type="SUPFAM" id="SSF110296">
    <property type="entry name" value="Oligoxyloglucan reducing end-specific cellobiohydrolase"/>
    <property type="match status" value="1"/>
</dbReference>
<dbReference type="InterPro" id="IPR036116">
    <property type="entry name" value="FN3_sf"/>
</dbReference>
<dbReference type="RefSeq" id="WP_187394669.1">
    <property type="nucleotide sequence ID" value="NZ_SDKK01000008.1"/>
</dbReference>
<accession>A0A6C2D022</accession>
<dbReference type="EMBL" id="SDKK01000008">
    <property type="protein sequence ID" value="TYC58972.1"/>
    <property type="molecule type" value="Genomic_DNA"/>
</dbReference>
<sequence length="346" mass="34189">MANPMYLHRIRLVLTGLLSAALVSACGGGGSSASAPANVSVVAGDTQTIISWTAEPGVDYWLWYKAGSSIAPGDKTASFKLNVSPPYILTGLTNGTQYAFSINGRTDGGAGGPGSPSQTATPGLAGANWYTNGTIGGTSNIRSIAYGLTTSSATTYSYVAVGDGGALYKSVAYTSTSPLSWTPVTTTGTPLEATALNGALYALGKYIVVGAGGKVAYGTDISGWTAATSATTANLNAIATNGSIVVAVGAGGTIISSGDGITWTAAASVPVSTELYGVSYSTQGLWIAVGANGTLLTSTDGSTWSAGTSGTSATLKSVSAVASTTNSVTTYTIVAVGANGTLLTST</sequence>
<protein>
    <recommendedName>
        <fullName evidence="2">Fibronectin type-III domain-containing protein</fullName>
    </recommendedName>
</protein>
<evidence type="ECO:0000313" key="3">
    <source>
        <dbReference type="EMBL" id="TYC58972.1"/>
    </source>
</evidence>
<evidence type="ECO:0000256" key="1">
    <source>
        <dbReference type="SAM" id="SignalP"/>
    </source>
</evidence>
<dbReference type="InterPro" id="IPR003961">
    <property type="entry name" value="FN3_dom"/>
</dbReference>
<keyword evidence="4" id="KW-1185">Reference proteome</keyword>
<evidence type="ECO:0000259" key="2">
    <source>
        <dbReference type="PROSITE" id="PS50853"/>
    </source>
</evidence>
<dbReference type="InterPro" id="IPR013783">
    <property type="entry name" value="Ig-like_fold"/>
</dbReference>
<proteinExistence type="predicted"/>
<dbReference type="AlphaFoldDB" id="A0A6C2D022"/>
<gene>
    <name evidence="3" type="ORF">ETQ85_10580</name>
</gene>
<dbReference type="SMART" id="SM00060">
    <property type="entry name" value="FN3"/>
    <property type="match status" value="1"/>
</dbReference>
<feature type="chain" id="PRO_5025645606" description="Fibronectin type-III domain-containing protein" evidence="1">
    <location>
        <begin position="26"/>
        <end position="346"/>
    </location>
</feature>
<keyword evidence="1" id="KW-0732">Signal</keyword>
<feature type="signal peptide" evidence="1">
    <location>
        <begin position="1"/>
        <end position="25"/>
    </location>
</feature>
<dbReference type="Proteomes" id="UP000389128">
    <property type="component" value="Unassembled WGS sequence"/>
</dbReference>